<sequence length="296" mass="31916">MALMAARGKLVMEVEQPPAWKVHFLRRLKKVRWQEEMEDLAIFMENLAEELKNVDKNVAISRITGSTATILGGAMVLGGAAASIFTAGLFAPLAAFGVAMSAGGFLTSSGSELTKHLILLDRAREANEMLRSRAHLFGSIKEILESFNTDLDSTSRMERERAKGIAGRIKDVIQDISTLLVMIAEIEAALEVVLAEAEARAATQAGKASVVTPATIAAVDKVLAKGGAVGLDPVRDVISASHILRNGGKSATSFQSIARTIRAIMRVLKEELGTEMNQKSLSWNPLQSPRRIQSPR</sequence>
<evidence type="ECO:0000313" key="2">
    <source>
        <dbReference type="EMBL" id="KAH7279236.1"/>
    </source>
</evidence>
<dbReference type="PANTHER" id="PTHR14096:SF28">
    <property type="entry name" value="APOLIPOPROTEIN L, 1-RELATED"/>
    <property type="match status" value="1"/>
</dbReference>
<dbReference type="GO" id="GO:0016020">
    <property type="term" value="C:membrane"/>
    <property type="evidence" value="ECO:0007669"/>
    <property type="project" value="TreeGrafter"/>
</dbReference>
<dbReference type="GO" id="GO:0005576">
    <property type="term" value="C:extracellular region"/>
    <property type="evidence" value="ECO:0007669"/>
    <property type="project" value="InterPro"/>
</dbReference>
<comment type="caution">
    <text evidence="2">The sequence shown here is derived from an EMBL/GenBank/DDBJ whole genome shotgun (WGS) entry which is preliminary data.</text>
</comment>
<evidence type="ECO:0000313" key="3">
    <source>
        <dbReference type="Proteomes" id="UP000825935"/>
    </source>
</evidence>
<proteinExistence type="inferred from homology"/>
<organism evidence="2 3">
    <name type="scientific">Ceratopteris richardii</name>
    <name type="common">Triangle waterfern</name>
    <dbReference type="NCBI Taxonomy" id="49495"/>
    <lineage>
        <taxon>Eukaryota</taxon>
        <taxon>Viridiplantae</taxon>
        <taxon>Streptophyta</taxon>
        <taxon>Embryophyta</taxon>
        <taxon>Tracheophyta</taxon>
        <taxon>Polypodiopsida</taxon>
        <taxon>Polypodiidae</taxon>
        <taxon>Polypodiales</taxon>
        <taxon>Pteridineae</taxon>
        <taxon>Pteridaceae</taxon>
        <taxon>Parkerioideae</taxon>
        <taxon>Ceratopteris</taxon>
    </lineage>
</organism>
<protein>
    <submittedName>
        <fullName evidence="2">Uncharacterized protein</fullName>
    </submittedName>
</protein>
<dbReference type="Proteomes" id="UP000825935">
    <property type="component" value="Chromosome 37"/>
</dbReference>
<keyword evidence="3" id="KW-1185">Reference proteome</keyword>
<evidence type="ECO:0000256" key="1">
    <source>
        <dbReference type="ARBA" id="ARBA00010090"/>
    </source>
</evidence>
<accession>A0A8T2Q6F3</accession>
<name>A0A8T2Q6F3_CERRI</name>
<dbReference type="GO" id="GO:0042157">
    <property type="term" value="P:lipoprotein metabolic process"/>
    <property type="evidence" value="ECO:0007669"/>
    <property type="project" value="InterPro"/>
</dbReference>
<comment type="similarity">
    <text evidence="1">Belongs to the apolipoprotein L family.</text>
</comment>
<gene>
    <name evidence="2" type="ORF">KP509_37G012000</name>
</gene>
<reference evidence="2" key="1">
    <citation type="submission" date="2021-08" db="EMBL/GenBank/DDBJ databases">
        <title>WGS assembly of Ceratopteris richardii.</title>
        <authorList>
            <person name="Marchant D.B."/>
            <person name="Chen G."/>
            <person name="Jenkins J."/>
            <person name="Shu S."/>
            <person name="Leebens-Mack J."/>
            <person name="Grimwood J."/>
            <person name="Schmutz J."/>
            <person name="Soltis P."/>
            <person name="Soltis D."/>
            <person name="Chen Z.-H."/>
        </authorList>
    </citation>
    <scope>NUCLEOTIDE SEQUENCE</scope>
    <source>
        <strain evidence="2">Whitten #5841</strain>
        <tissue evidence="2">Leaf</tissue>
    </source>
</reference>
<dbReference type="EMBL" id="CM035442">
    <property type="protein sequence ID" value="KAH7279236.1"/>
    <property type="molecule type" value="Genomic_DNA"/>
</dbReference>
<dbReference type="GO" id="GO:0006869">
    <property type="term" value="P:lipid transport"/>
    <property type="evidence" value="ECO:0007669"/>
    <property type="project" value="InterPro"/>
</dbReference>
<dbReference type="AlphaFoldDB" id="A0A8T2Q6F3"/>
<dbReference type="GO" id="GO:0008289">
    <property type="term" value="F:lipid binding"/>
    <property type="evidence" value="ECO:0007669"/>
    <property type="project" value="InterPro"/>
</dbReference>
<dbReference type="PANTHER" id="PTHR14096">
    <property type="entry name" value="APOLIPOPROTEIN L"/>
    <property type="match status" value="1"/>
</dbReference>
<dbReference type="InterPro" id="IPR008405">
    <property type="entry name" value="ApoL"/>
</dbReference>